<dbReference type="InParanoid" id="A0A3N4KSQ1"/>
<evidence type="ECO:0000256" key="1">
    <source>
        <dbReference type="ARBA" id="ARBA00022723"/>
    </source>
</evidence>
<keyword evidence="1" id="KW-0479">Metal-binding</keyword>
<dbReference type="EMBL" id="ML119128">
    <property type="protein sequence ID" value="RPB12538.1"/>
    <property type="molecule type" value="Genomic_DNA"/>
</dbReference>
<dbReference type="CDD" id="cd20335">
    <property type="entry name" value="BRcat_RBR"/>
    <property type="match status" value="1"/>
</dbReference>
<dbReference type="OrthoDB" id="10306722at2759"/>
<name>A0A3N4KSQ1_9PEZI</name>
<proteinExistence type="predicted"/>
<gene>
    <name evidence="6" type="ORF">P167DRAFT_574225</name>
</gene>
<protein>
    <recommendedName>
        <fullName evidence="5">IBR domain-containing protein</fullName>
    </recommendedName>
</protein>
<keyword evidence="4" id="KW-0862">Zinc</keyword>
<evidence type="ECO:0000313" key="6">
    <source>
        <dbReference type="EMBL" id="RPB12538.1"/>
    </source>
</evidence>
<evidence type="ECO:0000256" key="3">
    <source>
        <dbReference type="ARBA" id="ARBA00022786"/>
    </source>
</evidence>
<dbReference type="Pfam" id="PF01485">
    <property type="entry name" value="IBR"/>
    <property type="match status" value="1"/>
</dbReference>
<dbReference type="Proteomes" id="UP000277580">
    <property type="component" value="Unassembled WGS sequence"/>
</dbReference>
<evidence type="ECO:0000256" key="2">
    <source>
        <dbReference type="ARBA" id="ARBA00022771"/>
    </source>
</evidence>
<reference evidence="6 7" key="1">
    <citation type="journal article" date="2018" name="Nat. Ecol. Evol.">
        <title>Pezizomycetes genomes reveal the molecular basis of ectomycorrhizal truffle lifestyle.</title>
        <authorList>
            <person name="Murat C."/>
            <person name="Payen T."/>
            <person name="Noel B."/>
            <person name="Kuo A."/>
            <person name="Morin E."/>
            <person name="Chen J."/>
            <person name="Kohler A."/>
            <person name="Krizsan K."/>
            <person name="Balestrini R."/>
            <person name="Da Silva C."/>
            <person name="Montanini B."/>
            <person name="Hainaut M."/>
            <person name="Levati E."/>
            <person name="Barry K.W."/>
            <person name="Belfiori B."/>
            <person name="Cichocki N."/>
            <person name="Clum A."/>
            <person name="Dockter R.B."/>
            <person name="Fauchery L."/>
            <person name="Guy J."/>
            <person name="Iotti M."/>
            <person name="Le Tacon F."/>
            <person name="Lindquist E.A."/>
            <person name="Lipzen A."/>
            <person name="Malagnac F."/>
            <person name="Mello A."/>
            <person name="Molinier V."/>
            <person name="Miyauchi S."/>
            <person name="Poulain J."/>
            <person name="Riccioni C."/>
            <person name="Rubini A."/>
            <person name="Sitrit Y."/>
            <person name="Splivallo R."/>
            <person name="Traeger S."/>
            <person name="Wang M."/>
            <person name="Zifcakova L."/>
            <person name="Wipf D."/>
            <person name="Zambonelli A."/>
            <person name="Paolocci F."/>
            <person name="Nowrousian M."/>
            <person name="Ottonello S."/>
            <person name="Baldrian P."/>
            <person name="Spatafora J.W."/>
            <person name="Henrissat B."/>
            <person name="Nagy L.G."/>
            <person name="Aury J.M."/>
            <person name="Wincker P."/>
            <person name="Grigoriev I.V."/>
            <person name="Bonfante P."/>
            <person name="Martin F.M."/>
        </authorList>
    </citation>
    <scope>NUCLEOTIDE SEQUENCE [LARGE SCALE GENOMIC DNA]</scope>
    <source>
        <strain evidence="6 7">CCBAS932</strain>
    </source>
</reference>
<sequence>MSNLSGTTLGPGPHTFFRGNRCPYPPPPTNIFCATSSCRAYIPPTAINLTIASCHHCRRATCTLCGKRFHAPKSACPAERIASGLIYTLRAQYLKDMLKFGDHDTALFRANLLPPCGDENLDISCGGIEVKDSILRARRMKLEAERLETIAMVNVMREERIARFVKDMADAEELEDQKLRAKMARAIAKLNLDN</sequence>
<evidence type="ECO:0000256" key="4">
    <source>
        <dbReference type="ARBA" id="ARBA00022833"/>
    </source>
</evidence>
<keyword evidence="3" id="KW-0833">Ubl conjugation pathway</keyword>
<keyword evidence="2" id="KW-0863">Zinc-finger</keyword>
<keyword evidence="7" id="KW-1185">Reference proteome</keyword>
<dbReference type="AlphaFoldDB" id="A0A3N4KSQ1"/>
<dbReference type="InterPro" id="IPR002867">
    <property type="entry name" value="IBR_dom"/>
</dbReference>
<dbReference type="GO" id="GO:0008270">
    <property type="term" value="F:zinc ion binding"/>
    <property type="evidence" value="ECO:0007669"/>
    <property type="project" value="UniProtKB-KW"/>
</dbReference>
<accession>A0A3N4KSQ1</accession>
<organism evidence="6 7">
    <name type="scientific">Morchella conica CCBAS932</name>
    <dbReference type="NCBI Taxonomy" id="1392247"/>
    <lineage>
        <taxon>Eukaryota</taxon>
        <taxon>Fungi</taxon>
        <taxon>Dikarya</taxon>
        <taxon>Ascomycota</taxon>
        <taxon>Pezizomycotina</taxon>
        <taxon>Pezizomycetes</taxon>
        <taxon>Pezizales</taxon>
        <taxon>Morchellaceae</taxon>
        <taxon>Morchella</taxon>
    </lineage>
</organism>
<evidence type="ECO:0000313" key="7">
    <source>
        <dbReference type="Proteomes" id="UP000277580"/>
    </source>
</evidence>
<feature type="domain" description="IBR" evidence="5">
    <location>
        <begin position="31"/>
        <end position="75"/>
    </location>
</feature>
<evidence type="ECO:0000259" key="5">
    <source>
        <dbReference type="Pfam" id="PF01485"/>
    </source>
</evidence>